<accession>A0A4Y9ZS13</accession>
<keyword evidence="8" id="KW-0443">Lipid metabolism</keyword>
<keyword evidence="12" id="KW-1185">Reference proteome</keyword>
<dbReference type="InterPro" id="IPR036250">
    <property type="entry name" value="AcylCo_DH-like_C"/>
</dbReference>
<evidence type="ECO:0000256" key="1">
    <source>
        <dbReference type="ARBA" id="ARBA00001974"/>
    </source>
</evidence>
<dbReference type="InterPro" id="IPR046373">
    <property type="entry name" value="Acyl-CoA_Oxase/DH_mid-dom_sf"/>
</dbReference>
<dbReference type="Gene3D" id="1.20.140.10">
    <property type="entry name" value="Butyryl-CoA Dehydrogenase, subunit A, domain 3"/>
    <property type="match status" value="1"/>
</dbReference>
<keyword evidence="5" id="KW-0274">FAD</keyword>
<keyword evidence="9" id="KW-0576">Peroxisome</keyword>
<reference evidence="11 12" key="1">
    <citation type="submission" date="2019-02" db="EMBL/GenBank/DDBJ databases">
        <title>Genome sequencing of the rare red list fungi Hericium alpestre (H. flagellum).</title>
        <authorList>
            <person name="Buettner E."/>
            <person name="Kellner H."/>
        </authorList>
    </citation>
    <scope>NUCLEOTIDE SEQUENCE [LARGE SCALE GENOMIC DNA]</scope>
    <source>
        <strain evidence="11 12">DSM 108284</strain>
    </source>
</reference>
<dbReference type="SUPFAM" id="SSF47203">
    <property type="entry name" value="Acyl-CoA dehydrogenase C-terminal domain-like"/>
    <property type="match status" value="1"/>
</dbReference>
<evidence type="ECO:0000259" key="10">
    <source>
        <dbReference type="Pfam" id="PF22924"/>
    </source>
</evidence>
<keyword evidence="4" id="KW-0285">Flavoprotein</keyword>
<dbReference type="Pfam" id="PF22924">
    <property type="entry name" value="ACOX_C_alpha1"/>
    <property type="match status" value="1"/>
</dbReference>
<dbReference type="Gene3D" id="2.40.110.10">
    <property type="entry name" value="Butyryl-CoA Dehydrogenase, subunit A, domain 2"/>
    <property type="match status" value="1"/>
</dbReference>
<dbReference type="GO" id="GO:0005504">
    <property type="term" value="F:fatty acid binding"/>
    <property type="evidence" value="ECO:0007669"/>
    <property type="project" value="TreeGrafter"/>
</dbReference>
<proteinExistence type="inferred from homology"/>
<protein>
    <recommendedName>
        <fullName evidence="10">Acyl-CoA oxidase C-alpha1 domain-containing protein</fullName>
    </recommendedName>
</protein>
<evidence type="ECO:0000256" key="4">
    <source>
        <dbReference type="ARBA" id="ARBA00022630"/>
    </source>
</evidence>
<dbReference type="GO" id="GO:0071949">
    <property type="term" value="F:FAD binding"/>
    <property type="evidence" value="ECO:0007669"/>
    <property type="project" value="InterPro"/>
</dbReference>
<feature type="domain" description="Acyl-CoA oxidase C-alpha1" evidence="10">
    <location>
        <begin position="211"/>
        <end position="319"/>
    </location>
</feature>
<dbReference type="GO" id="GO:0033540">
    <property type="term" value="P:fatty acid beta-oxidation using acyl-CoA oxidase"/>
    <property type="evidence" value="ECO:0007669"/>
    <property type="project" value="TreeGrafter"/>
</dbReference>
<evidence type="ECO:0000256" key="9">
    <source>
        <dbReference type="ARBA" id="ARBA00023140"/>
    </source>
</evidence>
<dbReference type="InterPro" id="IPR055060">
    <property type="entry name" value="ACOX_C_alpha1"/>
</dbReference>
<evidence type="ECO:0000256" key="7">
    <source>
        <dbReference type="ARBA" id="ARBA00023002"/>
    </source>
</evidence>
<dbReference type="AlphaFoldDB" id="A0A4Y9ZS13"/>
<organism evidence="11 12">
    <name type="scientific">Hericium alpestre</name>
    <dbReference type="NCBI Taxonomy" id="135208"/>
    <lineage>
        <taxon>Eukaryota</taxon>
        <taxon>Fungi</taxon>
        <taxon>Dikarya</taxon>
        <taxon>Basidiomycota</taxon>
        <taxon>Agaricomycotina</taxon>
        <taxon>Agaricomycetes</taxon>
        <taxon>Russulales</taxon>
        <taxon>Hericiaceae</taxon>
        <taxon>Hericium</taxon>
    </lineage>
</organism>
<evidence type="ECO:0000256" key="3">
    <source>
        <dbReference type="ARBA" id="ARBA00006288"/>
    </source>
</evidence>
<dbReference type="GO" id="GO:0005777">
    <property type="term" value="C:peroxisome"/>
    <property type="evidence" value="ECO:0007669"/>
    <property type="project" value="UniProtKB-SubCell"/>
</dbReference>
<comment type="caution">
    <text evidence="11">The sequence shown here is derived from an EMBL/GenBank/DDBJ whole genome shotgun (WGS) entry which is preliminary data.</text>
</comment>
<comment type="similarity">
    <text evidence="3">Belongs to the acyl-CoA oxidase family.</text>
</comment>
<dbReference type="PANTHER" id="PTHR10909">
    <property type="entry name" value="ELECTRON TRANSPORT OXIDOREDUCTASE"/>
    <property type="match status" value="1"/>
</dbReference>
<keyword evidence="6" id="KW-0276">Fatty acid metabolism</keyword>
<comment type="cofactor">
    <cofactor evidence="1">
        <name>FAD</name>
        <dbReference type="ChEBI" id="CHEBI:57692"/>
    </cofactor>
</comment>
<dbReference type="GO" id="GO:0055088">
    <property type="term" value="P:lipid homeostasis"/>
    <property type="evidence" value="ECO:0007669"/>
    <property type="project" value="TreeGrafter"/>
</dbReference>
<dbReference type="InterPro" id="IPR012258">
    <property type="entry name" value="Acyl-CoA_oxidase"/>
</dbReference>
<evidence type="ECO:0000313" key="12">
    <source>
        <dbReference type="Proteomes" id="UP000298061"/>
    </source>
</evidence>
<dbReference type="GO" id="GO:0003997">
    <property type="term" value="F:acyl-CoA oxidase activity"/>
    <property type="evidence" value="ECO:0007669"/>
    <property type="project" value="InterPro"/>
</dbReference>
<dbReference type="SUPFAM" id="SSF56645">
    <property type="entry name" value="Acyl-CoA dehydrogenase NM domain-like"/>
    <property type="match status" value="1"/>
</dbReference>
<dbReference type="EMBL" id="SFCI01001025">
    <property type="protein sequence ID" value="TFY77020.1"/>
    <property type="molecule type" value="Genomic_DNA"/>
</dbReference>
<dbReference type="InterPro" id="IPR009100">
    <property type="entry name" value="AcylCoA_DH/oxidase_NM_dom_sf"/>
</dbReference>
<evidence type="ECO:0000256" key="8">
    <source>
        <dbReference type="ARBA" id="ARBA00023098"/>
    </source>
</evidence>
<evidence type="ECO:0000256" key="2">
    <source>
        <dbReference type="ARBA" id="ARBA00004275"/>
    </source>
</evidence>
<dbReference type="OrthoDB" id="538336at2759"/>
<feature type="non-terminal residue" evidence="11">
    <location>
        <position position="319"/>
    </location>
</feature>
<dbReference type="PANTHER" id="PTHR10909:SF250">
    <property type="entry name" value="PEROXISOMAL ACYL-COENZYME A OXIDASE 1"/>
    <property type="match status" value="1"/>
</dbReference>
<evidence type="ECO:0000313" key="11">
    <source>
        <dbReference type="EMBL" id="TFY77020.1"/>
    </source>
</evidence>
<evidence type="ECO:0000256" key="6">
    <source>
        <dbReference type="ARBA" id="ARBA00022832"/>
    </source>
</evidence>
<keyword evidence="7" id="KW-0560">Oxidoreductase</keyword>
<dbReference type="Proteomes" id="UP000298061">
    <property type="component" value="Unassembled WGS sequence"/>
</dbReference>
<dbReference type="STRING" id="135208.A0A4Y9ZS13"/>
<dbReference type="FunFam" id="2.40.110.10:FF:000003">
    <property type="entry name" value="Acyl-coenzyme A oxidase"/>
    <property type="match status" value="1"/>
</dbReference>
<gene>
    <name evidence="11" type="ORF">EWM64_g6993</name>
</gene>
<sequence length="319" mass="35134">MQTARAGASVNVSAIRDHLHGGRENWREHERVVEIVSKDVTFDKSQSQASPEFLAKYGALIRHRGIIGCYMQTELGHGSNLVALETTAAYLPETQEFEIHSPTLTSSKWWSGALAKTATHGVVQAKLILNGEDHGPHLFVLQLRSLEDHKVMPNITIGDIGPKAFGGWGAIDHGYARFDHYRIPRMNMLSKFAQVTPEGQYVRPPHAKINYGGMLFIRSGMVTVAGWNLARAATISIRYATVRRQGGKTADGLELQVINYQSVHYRLLPILARAYVFIQLGSQLSQAFAQTSQQLADGDTSTLAEMHAMTSGLKVLATT</sequence>
<name>A0A4Y9ZS13_9AGAM</name>
<comment type="subcellular location">
    <subcellularLocation>
        <location evidence="2">Peroxisome</location>
    </subcellularLocation>
</comment>
<evidence type="ECO:0000256" key="5">
    <source>
        <dbReference type="ARBA" id="ARBA00022827"/>
    </source>
</evidence>